<feature type="compositionally biased region" description="Polar residues" evidence="1">
    <location>
        <begin position="87"/>
        <end position="96"/>
    </location>
</feature>
<accession>A0A0A9AG97</accession>
<evidence type="ECO:0000256" key="1">
    <source>
        <dbReference type="SAM" id="MobiDB-lite"/>
    </source>
</evidence>
<protein>
    <submittedName>
        <fullName evidence="2">Uncharacterized protein</fullName>
    </submittedName>
</protein>
<feature type="region of interest" description="Disordered" evidence="1">
    <location>
        <begin position="37"/>
        <end position="121"/>
    </location>
</feature>
<evidence type="ECO:0000313" key="2">
    <source>
        <dbReference type="EMBL" id="JAD50156.1"/>
    </source>
</evidence>
<feature type="compositionally biased region" description="Polar residues" evidence="1">
    <location>
        <begin position="37"/>
        <end position="75"/>
    </location>
</feature>
<reference evidence="2" key="2">
    <citation type="journal article" date="2015" name="Data Brief">
        <title>Shoot transcriptome of the giant reed, Arundo donax.</title>
        <authorList>
            <person name="Barrero R.A."/>
            <person name="Guerrero F.D."/>
            <person name="Moolhuijzen P."/>
            <person name="Goolsby J.A."/>
            <person name="Tidwell J."/>
            <person name="Bellgard S.E."/>
            <person name="Bellgard M.I."/>
        </authorList>
    </citation>
    <scope>NUCLEOTIDE SEQUENCE</scope>
    <source>
        <tissue evidence="2">Shoot tissue taken approximately 20 cm above the soil surface</tissue>
    </source>
</reference>
<organism evidence="2">
    <name type="scientific">Arundo donax</name>
    <name type="common">Giant reed</name>
    <name type="synonym">Donax arundinaceus</name>
    <dbReference type="NCBI Taxonomy" id="35708"/>
    <lineage>
        <taxon>Eukaryota</taxon>
        <taxon>Viridiplantae</taxon>
        <taxon>Streptophyta</taxon>
        <taxon>Embryophyta</taxon>
        <taxon>Tracheophyta</taxon>
        <taxon>Spermatophyta</taxon>
        <taxon>Magnoliopsida</taxon>
        <taxon>Liliopsida</taxon>
        <taxon>Poales</taxon>
        <taxon>Poaceae</taxon>
        <taxon>PACMAD clade</taxon>
        <taxon>Arundinoideae</taxon>
        <taxon>Arundineae</taxon>
        <taxon>Arundo</taxon>
    </lineage>
</organism>
<dbReference type="AlphaFoldDB" id="A0A0A9AG97"/>
<feature type="compositionally biased region" description="Low complexity" evidence="1">
    <location>
        <begin position="101"/>
        <end position="121"/>
    </location>
</feature>
<proteinExistence type="predicted"/>
<sequence length="166" mass="17256">MPQQNNLQGLGVSPQYQQHVISQLLQEVKNNNIRAFAQQSPSDTPNPNSGLASGTAVTSSAAPGEQQTQRINNNDGAVKGVAPADTGPSNVINSTAGIVPSRSNSFKSVSSNPAAATGGNATASKAEPFHEMDGLDHLISNELAESGLFAGEQGGNAFPWNMWRNT</sequence>
<dbReference type="EMBL" id="GBRH01247739">
    <property type="protein sequence ID" value="JAD50156.1"/>
    <property type="molecule type" value="Transcribed_RNA"/>
</dbReference>
<name>A0A0A9AG97_ARUDO</name>
<reference evidence="2" key="1">
    <citation type="submission" date="2014-09" db="EMBL/GenBank/DDBJ databases">
        <authorList>
            <person name="Magalhaes I.L.F."/>
            <person name="Oliveira U."/>
            <person name="Santos F.R."/>
            <person name="Vidigal T.H.D.A."/>
            <person name="Brescovit A.D."/>
            <person name="Santos A.J."/>
        </authorList>
    </citation>
    <scope>NUCLEOTIDE SEQUENCE</scope>
    <source>
        <tissue evidence="2">Shoot tissue taken approximately 20 cm above the soil surface</tissue>
    </source>
</reference>